<evidence type="ECO:0000313" key="10">
    <source>
        <dbReference type="Proteomes" id="UP000177199"/>
    </source>
</evidence>
<dbReference type="InterPro" id="IPR013810">
    <property type="entry name" value="Ribosomal_uS5_N"/>
</dbReference>
<dbReference type="GO" id="GO:0006412">
    <property type="term" value="P:translation"/>
    <property type="evidence" value="ECO:0007669"/>
    <property type="project" value="InterPro"/>
</dbReference>
<keyword evidence="3 6" id="KW-0687">Ribonucleoprotein</keyword>
<dbReference type="InterPro" id="IPR020568">
    <property type="entry name" value="Ribosomal_Su5_D2-typ_SF"/>
</dbReference>
<dbReference type="SUPFAM" id="SSF54211">
    <property type="entry name" value="Ribosomal protein S5 domain 2-like"/>
    <property type="match status" value="1"/>
</dbReference>
<dbReference type="GO" id="GO:0003723">
    <property type="term" value="F:RNA binding"/>
    <property type="evidence" value="ECO:0007669"/>
    <property type="project" value="InterPro"/>
</dbReference>
<dbReference type="GO" id="GO:0003735">
    <property type="term" value="F:structural constituent of ribosome"/>
    <property type="evidence" value="ECO:0007669"/>
    <property type="project" value="UniProtKB-UniRule"/>
</dbReference>
<dbReference type="PANTHER" id="PTHR48277">
    <property type="entry name" value="MITOCHONDRIAL RIBOSOMAL PROTEIN S5"/>
    <property type="match status" value="1"/>
</dbReference>
<feature type="domain" description="S5 DRBM" evidence="8">
    <location>
        <begin position="13"/>
        <end position="76"/>
    </location>
</feature>
<evidence type="ECO:0000256" key="6">
    <source>
        <dbReference type="PROSITE-ProRule" id="PRU00268"/>
    </source>
</evidence>
<keyword evidence="2 6" id="KW-0689">Ribosomal protein</keyword>
<dbReference type="FunFam" id="3.30.230.10:FF:000002">
    <property type="entry name" value="30S ribosomal protein S5"/>
    <property type="match status" value="1"/>
</dbReference>
<evidence type="ECO:0000256" key="1">
    <source>
        <dbReference type="ARBA" id="ARBA00008945"/>
    </source>
</evidence>
<dbReference type="GO" id="GO:0005840">
    <property type="term" value="C:ribosome"/>
    <property type="evidence" value="ECO:0007669"/>
    <property type="project" value="UniProtKB-KW"/>
</dbReference>
<dbReference type="Gene3D" id="3.30.160.20">
    <property type="match status" value="1"/>
</dbReference>
<dbReference type="GO" id="GO:0005737">
    <property type="term" value="C:cytoplasm"/>
    <property type="evidence" value="ECO:0007669"/>
    <property type="project" value="UniProtKB-ARBA"/>
</dbReference>
<dbReference type="InterPro" id="IPR014721">
    <property type="entry name" value="Ribsml_uS5_D2-typ_fold_subgr"/>
</dbReference>
<dbReference type="EMBL" id="MFZV01000003">
    <property type="protein sequence ID" value="OGK31547.1"/>
    <property type="molecule type" value="Genomic_DNA"/>
</dbReference>
<evidence type="ECO:0000256" key="2">
    <source>
        <dbReference type="ARBA" id="ARBA00022980"/>
    </source>
</evidence>
<gene>
    <name evidence="9" type="ORF">A3F29_01140</name>
</gene>
<evidence type="ECO:0000256" key="4">
    <source>
        <dbReference type="ARBA" id="ARBA00035255"/>
    </source>
</evidence>
<dbReference type="Pfam" id="PF00333">
    <property type="entry name" value="Ribosomal_S5"/>
    <property type="match status" value="1"/>
</dbReference>
<dbReference type="PROSITE" id="PS50881">
    <property type="entry name" value="S5_DSRBD"/>
    <property type="match status" value="1"/>
</dbReference>
<sequence length="180" mass="19658">MDNQNREQDPNKLEEKVLLIRRISKKTKGGNYISFSALVIVGDNKGKVGVGMGRSQEIPPAIKKAIAKAKKNTINVPIYNSTIPHKITTKFKAAKVFLKPSPEGSGLKVGNVARAILELAGIKNASGKILKSKNKIVNTYAIFKALSELKPLKVAPLRSSHSAIRATRDKKSFEGQEEIK</sequence>
<name>A0A1F7HJX5_9BACT</name>
<dbReference type="PANTHER" id="PTHR48277:SF1">
    <property type="entry name" value="MITOCHONDRIAL RIBOSOMAL PROTEIN S5"/>
    <property type="match status" value="1"/>
</dbReference>
<dbReference type="GO" id="GO:1990904">
    <property type="term" value="C:ribonucleoprotein complex"/>
    <property type="evidence" value="ECO:0007669"/>
    <property type="project" value="UniProtKB-UniRule"/>
</dbReference>
<dbReference type="SUPFAM" id="SSF54768">
    <property type="entry name" value="dsRNA-binding domain-like"/>
    <property type="match status" value="1"/>
</dbReference>
<evidence type="ECO:0000256" key="7">
    <source>
        <dbReference type="RuleBase" id="RU003823"/>
    </source>
</evidence>
<organism evidence="9 10">
    <name type="scientific">Candidatus Roizmanbacteria bacterium RIFCSPHIGHO2_12_FULL_33_9</name>
    <dbReference type="NCBI Taxonomy" id="1802045"/>
    <lineage>
        <taxon>Bacteria</taxon>
        <taxon>Candidatus Roizmaniibacteriota</taxon>
    </lineage>
</organism>
<evidence type="ECO:0000313" key="9">
    <source>
        <dbReference type="EMBL" id="OGK31547.1"/>
    </source>
</evidence>
<dbReference type="InterPro" id="IPR000851">
    <property type="entry name" value="Ribosomal_uS5"/>
</dbReference>
<accession>A0A1F7HJX5</accession>
<dbReference type="Proteomes" id="UP000177199">
    <property type="component" value="Unassembled WGS sequence"/>
</dbReference>
<comment type="similarity">
    <text evidence="1 7">Belongs to the universal ribosomal protein uS5 family.</text>
</comment>
<reference evidence="9 10" key="1">
    <citation type="journal article" date="2016" name="Nat. Commun.">
        <title>Thousands of microbial genomes shed light on interconnected biogeochemical processes in an aquifer system.</title>
        <authorList>
            <person name="Anantharaman K."/>
            <person name="Brown C.T."/>
            <person name="Hug L.A."/>
            <person name="Sharon I."/>
            <person name="Castelle C.J."/>
            <person name="Probst A.J."/>
            <person name="Thomas B.C."/>
            <person name="Singh A."/>
            <person name="Wilkins M.J."/>
            <person name="Karaoz U."/>
            <person name="Brodie E.L."/>
            <person name="Williams K.H."/>
            <person name="Hubbard S.S."/>
            <person name="Banfield J.F."/>
        </authorList>
    </citation>
    <scope>NUCLEOTIDE SEQUENCE [LARGE SCALE GENOMIC DNA]</scope>
</reference>
<evidence type="ECO:0000259" key="8">
    <source>
        <dbReference type="PROSITE" id="PS50881"/>
    </source>
</evidence>
<dbReference type="Pfam" id="PF03719">
    <property type="entry name" value="Ribosomal_S5_C"/>
    <property type="match status" value="1"/>
</dbReference>
<protein>
    <recommendedName>
        <fullName evidence="4">Small ribosomal subunit protein uS5</fullName>
    </recommendedName>
    <alternativeName>
        <fullName evidence="5">30S ribosomal protein S5</fullName>
    </alternativeName>
</protein>
<dbReference type="Gene3D" id="3.30.230.10">
    <property type="match status" value="1"/>
</dbReference>
<dbReference type="AlphaFoldDB" id="A0A1F7HJX5"/>
<proteinExistence type="inferred from homology"/>
<comment type="caution">
    <text evidence="9">The sequence shown here is derived from an EMBL/GenBank/DDBJ whole genome shotgun (WGS) entry which is preliminary data.</text>
</comment>
<evidence type="ECO:0000256" key="5">
    <source>
        <dbReference type="ARBA" id="ARBA00035519"/>
    </source>
</evidence>
<evidence type="ECO:0000256" key="3">
    <source>
        <dbReference type="ARBA" id="ARBA00023274"/>
    </source>
</evidence>
<dbReference type="InterPro" id="IPR005324">
    <property type="entry name" value="Ribosomal_uS5_C"/>
</dbReference>